<feature type="domain" description="HAT C-terminal dimerisation" evidence="1">
    <location>
        <begin position="104"/>
        <end position="148"/>
    </location>
</feature>
<reference evidence="2" key="1">
    <citation type="journal article" date="2013" name="Nat. Commun.">
        <title>Whole-genome sequencing of Oryza brachyantha reveals mechanisms underlying Oryza genome evolution.</title>
        <authorList>
            <person name="Chen J."/>
            <person name="Huang Q."/>
            <person name="Gao D."/>
            <person name="Wang J."/>
            <person name="Lang Y."/>
            <person name="Liu T."/>
            <person name="Li B."/>
            <person name="Bai Z."/>
            <person name="Luis Goicoechea J."/>
            <person name="Liang C."/>
            <person name="Chen C."/>
            <person name="Zhang W."/>
            <person name="Sun S."/>
            <person name="Liao Y."/>
            <person name="Zhang X."/>
            <person name="Yang L."/>
            <person name="Song C."/>
            <person name="Wang M."/>
            <person name="Shi J."/>
            <person name="Liu G."/>
            <person name="Liu J."/>
            <person name="Zhou H."/>
            <person name="Zhou W."/>
            <person name="Yu Q."/>
            <person name="An N."/>
            <person name="Chen Y."/>
            <person name="Cai Q."/>
            <person name="Wang B."/>
            <person name="Liu B."/>
            <person name="Min J."/>
            <person name="Huang Y."/>
            <person name="Wu H."/>
            <person name="Li Z."/>
            <person name="Zhang Y."/>
            <person name="Yin Y."/>
            <person name="Song W."/>
            <person name="Jiang J."/>
            <person name="Jackson S.A."/>
            <person name="Wing R.A."/>
            <person name="Wang J."/>
            <person name="Chen M."/>
        </authorList>
    </citation>
    <scope>NUCLEOTIDE SEQUENCE [LARGE SCALE GENOMIC DNA]</scope>
    <source>
        <strain evidence="2">cv. IRGC 101232</strain>
    </source>
</reference>
<dbReference type="Proteomes" id="UP000006038">
    <property type="component" value="Chromosome 12"/>
</dbReference>
<name>J3NCG4_ORYBR</name>
<evidence type="ECO:0000259" key="1">
    <source>
        <dbReference type="Pfam" id="PF05699"/>
    </source>
</evidence>
<dbReference type="AlphaFoldDB" id="J3NCG4"/>
<dbReference type="PANTHER" id="PTHR11697">
    <property type="entry name" value="GENERAL TRANSCRIPTION FACTOR 2-RELATED ZINC FINGER PROTEIN"/>
    <property type="match status" value="1"/>
</dbReference>
<accession>J3NCG4</accession>
<reference evidence="2" key="2">
    <citation type="submission" date="2013-04" db="UniProtKB">
        <authorList>
            <consortium name="EnsemblPlants"/>
        </authorList>
    </citation>
    <scope>IDENTIFICATION</scope>
</reference>
<protein>
    <recommendedName>
        <fullName evidence="1">HAT C-terminal dimerisation domain-containing protein</fullName>
    </recommendedName>
</protein>
<dbReference type="EnsemblPlants" id="OB12G16720.1">
    <property type="protein sequence ID" value="OB12G16720.1"/>
    <property type="gene ID" value="OB12G16720"/>
</dbReference>
<dbReference type="InterPro" id="IPR055298">
    <property type="entry name" value="AtLOH3-like"/>
</dbReference>
<dbReference type="STRING" id="4533.J3NCG4"/>
<keyword evidence="3" id="KW-1185">Reference proteome</keyword>
<organism evidence="2">
    <name type="scientific">Oryza brachyantha</name>
    <name type="common">malo sina</name>
    <dbReference type="NCBI Taxonomy" id="4533"/>
    <lineage>
        <taxon>Eukaryota</taxon>
        <taxon>Viridiplantae</taxon>
        <taxon>Streptophyta</taxon>
        <taxon>Embryophyta</taxon>
        <taxon>Tracheophyta</taxon>
        <taxon>Spermatophyta</taxon>
        <taxon>Magnoliopsida</taxon>
        <taxon>Liliopsida</taxon>
        <taxon>Poales</taxon>
        <taxon>Poaceae</taxon>
        <taxon>BOP clade</taxon>
        <taxon>Oryzoideae</taxon>
        <taxon>Oryzeae</taxon>
        <taxon>Oryzinae</taxon>
        <taxon>Oryza</taxon>
    </lineage>
</organism>
<dbReference type="PANTHER" id="PTHR11697:SF230">
    <property type="entry name" value="ZINC FINGER, MYM DOMAIN CONTAINING 1"/>
    <property type="match status" value="1"/>
</dbReference>
<dbReference type="Pfam" id="PF05699">
    <property type="entry name" value="Dimer_Tnp_hAT"/>
    <property type="match status" value="1"/>
</dbReference>
<dbReference type="HOGENOM" id="CLU_006175_3_4_1"/>
<sequence length="150" mass="17196">RHGASGLLRKRADQIIFELNNRFAERSTQLLRCIACLDPRNSFANYSEEKLIELARIYAADFSEYDCIILRDQLDTFIYDVRADPEFSSCSDLGNLAVKIVQSDRRTVFPLVYRLIELALILPVATATVERAFSAMSIIKTELRNKMNDK</sequence>
<dbReference type="GO" id="GO:0046983">
    <property type="term" value="F:protein dimerization activity"/>
    <property type="evidence" value="ECO:0007669"/>
    <property type="project" value="InterPro"/>
</dbReference>
<dbReference type="InterPro" id="IPR008906">
    <property type="entry name" value="HATC_C_dom"/>
</dbReference>
<dbReference type="eggNOG" id="ENOG502R6J9">
    <property type="taxonomic scope" value="Eukaryota"/>
</dbReference>
<evidence type="ECO:0000313" key="3">
    <source>
        <dbReference type="Proteomes" id="UP000006038"/>
    </source>
</evidence>
<dbReference type="Gramene" id="OB12G16720.1">
    <property type="protein sequence ID" value="OB12G16720.1"/>
    <property type="gene ID" value="OB12G16720"/>
</dbReference>
<dbReference type="OMA" id="KFSHANF"/>
<proteinExistence type="predicted"/>
<evidence type="ECO:0000313" key="2">
    <source>
        <dbReference type="EnsemblPlants" id="OB12G16720.1"/>
    </source>
</evidence>